<dbReference type="Pfam" id="PF02902">
    <property type="entry name" value="Peptidase_C48"/>
    <property type="match status" value="1"/>
</dbReference>
<dbReference type="InterPro" id="IPR058352">
    <property type="entry name" value="DUF8039"/>
</dbReference>
<gene>
    <name evidence="7" type="primary">LOC130467373</name>
</gene>
<name>A0ABM3R8A5_SPIOL</name>
<reference evidence="6" key="1">
    <citation type="journal article" date="2021" name="Nat. Commun.">
        <title>Genomic analyses provide insights into spinach domestication and the genetic basis of agronomic traits.</title>
        <authorList>
            <person name="Cai X."/>
            <person name="Sun X."/>
            <person name="Xu C."/>
            <person name="Sun H."/>
            <person name="Wang X."/>
            <person name="Ge C."/>
            <person name="Zhang Z."/>
            <person name="Wang Q."/>
            <person name="Fei Z."/>
            <person name="Jiao C."/>
            <person name="Wang Q."/>
        </authorList>
    </citation>
    <scope>NUCLEOTIDE SEQUENCE [LARGE SCALE GENOMIC DNA]</scope>
    <source>
        <strain evidence="6">cv. Varoflay</strain>
    </source>
</reference>
<feature type="region of interest" description="Disordered" evidence="4">
    <location>
        <begin position="63"/>
        <end position="85"/>
    </location>
</feature>
<dbReference type="Gene3D" id="3.40.395.10">
    <property type="entry name" value="Adenoviral Proteinase, Chain A"/>
    <property type="match status" value="1"/>
</dbReference>
<evidence type="ECO:0000256" key="2">
    <source>
        <dbReference type="ARBA" id="ARBA00022670"/>
    </source>
</evidence>
<dbReference type="Pfam" id="PF26133">
    <property type="entry name" value="DUF8039"/>
    <property type="match status" value="1"/>
</dbReference>
<evidence type="ECO:0000259" key="5">
    <source>
        <dbReference type="PROSITE" id="PS50600"/>
    </source>
</evidence>
<feature type="compositionally biased region" description="Polar residues" evidence="4">
    <location>
        <begin position="70"/>
        <end position="79"/>
    </location>
</feature>
<comment type="similarity">
    <text evidence="1">Belongs to the peptidase C48 family.</text>
</comment>
<dbReference type="PANTHER" id="PTHR33018:SF31">
    <property type="entry name" value="TRANSPOSASE, PTTA_EN_SPM, PLANT"/>
    <property type="match status" value="1"/>
</dbReference>
<evidence type="ECO:0000256" key="3">
    <source>
        <dbReference type="ARBA" id="ARBA00022801"/>
    </source>
</evidence>
<keyword evidence="2" id="KW-0645">Protease</keyword>
<dbReference type="GeneID" id="130467373"/>
<reference evidence="7" key="2">
    <citation type="submission" date="2025-08" db="UniProtKB">
        <authorList>
            <consortium name="RefSeq"/>
        </authorList>
    </citation>
    <scope>IDENTIFICATION</scope>
    <source>
        <tissue evidence="7">Leaf</tissue>
    </source>
</reference>
<dbReference type="InterPro" id="IPR003653">
    <property type="entry name" value="Peptidase_C48_C"/>
</dbReference>
<keyword evidence="3" id="KW-0378">Hydrolase</keyword>
<dbReference type="SUPFAM" id="SSF54001">
    <property type="entry name" value="Cysteine proteinases"/>
    <property type="match status" value="1"/>
</dbReference>
<dbReference type="PROSITE" id="PS50600">
    <property type="entry name" value="ULP_PROTEASE"/>
    <property type="match status" value="1"/>
</dbReference>
<evidence type="ECO:0000313" key="7">
    <source>
        <dbReference type="RefSeq" id="XP_056691851.1"/>
    </source>
</evidence>
<protein>
    <recommendedName>
        <fullName evidence="5">Ubiquitin-like protease family profile domain-containing protein</fullName>
    </recommendedName>
</protein>
<evidence type="ECO:0000256" key="4">
    <source>
        <dbReference type="SAM" id="MobiDB-lite"/>
    </source>
</evidence>
<accession>A0ABM3R8A5</accession>
<keyword evidence="6" id="KW-1185">Reference proteome</keyword>
<feature type="domain" description="Ubiquitin-like protease family profile" evidence="5">
    <location>
        <begin position="132"/>
        <end position="316"/>
    </location>
</feature>
<dbReference type="RefSeq" id="XP_056691851.1">
    <property type="nucleotide sequence ID" value="XM_056835873.1"/>
</dbReference>
<sequence>MHLLPIPSGYARVGISYSTEMDTPLPVPLEGEAVTIGEAIGTLVFWPIELIVLDTAAEISSKDNDKQVESIKTPTSSTGESHKVDDGCEENVDVATLPECLFMFHICVSKMERNEQIKMPIHIGVTTQSKNIFLGRKEIFRLLAQKELELPHMLTYMSKLYDRCCLTGCSALFGFLCPSGISLFTEFKKGESKKVKECKRSRTQYIVDTLKKMAAKGKIFIAPYNAQFHWVLCVIDPYNNTVYYLDSLRTLEFIGNENGIIGDLLEIVNTALLQFRSDRELATKLKMNTKWIKIQCPCQEDYIDCGYYVMRFMKEIISHKRLQIPEEYFSDCQFPSYDTEQIDEVRVEWVRHVVQQMYNG</sequence>
<evidence type="ECO:0000256" key="1">
    <source>
        <dbReference type="ARBA" id="ARBA00005234"/>
    </source>
</evidence>
<dbReference type="Proteomes" id="UP000813463">
    <property type="component" value="Chromosome 2"/>
</dbReference>
<dbReference type="PANTHER" id="PTHR33018">
    <property type="entry name" value="OS10G0338966 PROTEIN-RELATED"/>
    <property type="match status" value="1"/>
</dbReference>
<dbReference type="InterPro" id="IPR038765">
    <property type="entry name" value="Papain-like_cys_pep_sf"/>
</dbReference>
<proteinExistence type="inferred from homology"/>
<evidence type="ECO:0000313" key="6">
    <source>
        <dbReference type="Proteomes" id="UP000813463"/>
    </source>
</evidence>
<organism evidence="6 7">
    <name type="scientific">Spinacia oleracea</name>
    <name type="common">Spinach</name>
    <dbReference type="NCBI Taxonomy" id="3562"/>
    <lineage>
        <taxon>Eukaryota</taxon>
        <taxon>Viridiplantae</taxon>
        <taxon>Streptophyta</taxon>
        <taxon>Embryophyta</taxon>
        <taxon>Tracheophyta</taxon>
        <taxon>Spermatophyta</taxon>
        <taxon>Magnoliopsida</taxon>
        <taxon>eudicotyledons</taxon>
        <taxon>Gunneridae</taxon>
        <taxon>Pentapetalae</taxon>
        <taxon>Caryophyllales</taxon>
        <taxon>Chenopodiaceae</taxon>
        <taxon>Chenopodioideae</taxon>
        <taxon>Anserineae</taxon>
        <taxon>Spinacia</taxon>
    </lineage>
</organism>